<dbReference type="InParanoid" id="G3H1R0"/>
<dbReference type="EMBL" id="JH000108">
    <property type="protein sequence ID" value="EGW06452.1"/>
    <property type="molecule type" value="Genomic_DNA"/>
</dbReference>
<gene>
    <name evidence="1" type="ORF">I79_004092</name>
</gene>
<protein>
    <submittedName>
        <fullName evidence="1">Uncharacterized protein</fullName>
    </submittedName>
</protein>
<organism evidence="1 2">
    <name type="scientific">Cricetulus griseus</name>
    <name type="common">Chinese hamster</name>
    <name type="synonym">Cricetulus barabensis griseus</name>
    <dbReference type="NCBI Taxonomy" id="10029"/>
    <lineage>
        <taxon>Eukaryota</taxon>
        <taxon>Metazoa</taxon>
        <taxon>Chordata</taxon>
        <taxon>Craniata</taxon>
        <taxon>Vertebrata</taxon>
        <taxon>Euteleostomi</taxon>
        <taxon>Mammalia</taxon>
        <taxon>Eutheria</taxon>
        <taxon>Euarchontoglires</taxon>
        <taxon>Glires</taxon>
        <taxon>Rodentia</taxon>
        <taxon>Myomorpha</taxon>
        <taxon>Muroidea</taxon>
        <taxon>Cricetidae</taxon>
        <taxon>Cricetinae</taxon>
        <taxon>Cricetulus</taxon>
    </lineage>
</organism>
<accession>G3H1R0</accession>
<reference evidence="2" key="1">
    <citation type="journal article" date="2011" name="Nat. Biotechnol.">
        <title>The genomic sequence of the Chinese hamster ovary (CHO)-K1 cell line.</title>
        <authorList>
            <person name="Xu X."/>
            <person name="Nagarajan H."/>
            <person name="Lewis N.E."/>
            <person name="Pan S."/>
            <person name="Cai Z."/>
            <person name="Liu X."/>
            <person name="Chen W."/>
            <person name="Xie M."/>
            <person name="Wang W."/>
            <person name="Hammond S."/>
            <person name="Andersen M.R."/>
            <person name="Neff N."/>
            <person name="Passarelli B."/>
            <person name="Koh W."/>
            <person name="Fan H.C."/>
            <person name="Wang J."/>
            <person name="Gui Y."/>
            <person name="Lee K.H."/>
            <person name="Betenbaugh M.J."/>
            <person name="Quake S.R."/>
            <person name="Famili I."/>
            <person name="Palsson B.O."/>
            <person name="Wang J."/>
        </authorList>
    </citation>
    <scope>NUCLEOTIDE SEQUENCE [LARGE SCALE GENOMIC DNA]</scope>
    <source>
        <strain evidence="2">CHO K1 cell line</strain>
    </source>
</reference>
<name>G3H1R0_CRIGR</name>
<proteinExistence type="predicted"/>
<evidence type="ECO:0000313" key="2">
    <source>
        <dbReference type="Proteomes" id="UP000001075"/>
    </source>
</evidence>
<dbReference type="AlphaFoldDB" id="G3H1R0"/>
<sequence>MEPPASGGRVGRASHLASGFSGILYLCSPDRAGKGCWGGREKVGLLWILAYPLPALGKGLLTV</sequence>
<dbReference type="Proteomes" id="UP000001075">
    <property type="component" value="Unassembled WGS sequence"/>
</dbReference>
<evidence type="ECO:0000313" key="1">
    <source>
        <dbReference type="EMBL" id="EGW06452.1"/>
    </source>
</evidence>